<dbReference type="SUPFAM" id="SSF161098">
    <property type="entry name" value="MetI-like"/>
    <property type="match status" value="1"/>
</dbReference>
<dbReference type="GO" id="GO:0005886">
    <property type="term" value="C:plasma membrane"/>
    <property type="evidence" value="ECO:0007669"/>
    <property type="project" value="UniProtKB-SubCell"/>
</dbReference>
<feature type="transmembrane region" description="Helical" evidence="8">
    <location>
        <begin position="97"/>
        <end position="116"/>
    </location>
</feature>
<name>A0AAE6ZSQ6_9PSED</name>
<keyword evidence="7 8" id="KW-0472">Membrane</keyword>
<evidence type="ECO:0000256" key="6">
    <source>
        <dbReference type="ARBA" id="ARBA00022989"/>
    </source>
</evidence>
<evidence type="ECO:0000256" key="1">
    <source>
        <dbReference type="ARBA" id="ARBA00004429"/>
    </source>
</evidence>
<evidence type="ECO:0000313" key="11">
    <source>
        <dbReference type="Proteomes" id="UP000215455"/>
    </source>
</evidence>
<dbReference type="PANTHER" id="PTHR43357">
    <property type="entry name" value="INNER MEMBRANE ABC TRANSPORTER PERMEASE PROTEIN YDCV"/>
    <property type="match status" value="1"/>
</dbReference>
<feature type="transmembrane region" description="Helical" evidence="8">
    <location>
        <begin position="68"/>
        <end position="90"/>
    </location>
</feature>
<reference evidence="10 12" key="2">
    <citation type="submission" date="2020-04" db="EMBL/GenBank/DDBJ databases">
        <authorList>
            <person name="Yao Y."/>
            <person name="He Z."/>
        </authorList>
    </citation>
    <scope>NUCLEOTIDE SEQUENCE [LARGE SCALE GENOMIC DNA]</scope>
    <source>
        <strain evidence="10 12">CY-1</strain>
    </source>
</reference>
<reference evidence="9 11" key="1">
    <citation type="submission" date="2017-06" db="EMBL/GenBank/DDBJ databases">
        <authorList>
            <person name="Furmanczyk E.M."/>
        </authorList>
    </citation>
    <scope>NUCLEOTIDE SEQUENCE [LARGE SCALE GENOMIC DNA]</scope>
    <source>
        <strain evidence="9 11">DSM 16611</strain>
    </source>
</reference>
<evidence type="ECO:0000313" key="9">
    <source>
        <dbReference type="EMBL" id="OXR32691.1"/>
    </source>
</evidence>
<keyword evidence="3" id="KW-1003">Cell membrane</keyword>
<evidence type="ECO:0000256" key="7">
    <source>
        <dbReference type="ARBA" id="ARBA00023136"/>
    </source>
</evidence>
<dbReference type="Gene3D" id="1.10.3720.10">
    <property type="entry name" value="MetI-like"/>
    <property type="match status" value="1"/>
</dbReference>
<dbReference type="EMBL" id="NIWU01000002">
    <property type="protein sequence ID" value="OXR32691.1"/>
    <property type="molecule type" value="Genomic_DNA"/>
</dbReference>
<gene>
    <name evidence="10" type="ORF">HGP31_05120</name>
    <name evidence="9" type="ORF">PSUM_11615</name>
</gene>
<keyword evidence="4" id="KW-0997">Cell inner membrane</keyword>
<organism evidence="10 12">
    <name type="scientific">Pseudomonas umsongensis</name>
    <dbReference type="NCBI Taxonomy" id="198618"/>
    <lineage>
        <taxon>Bacteria</taxon>
        <taxon>Pseudomonadati</taxon>
        <taxon>Pseudomonadota</taxon>
        <taxon>Gammaproteobacteria</taxon>
        <taxon>Pseudomonadales</taxon>
        <taxon>Pseudomonadaceae</taxon>
        <taxon>Pseudomonas</taxon>
    </lineage>
</organism>
<feature type="transmembrane region" description="Helical" evidence="8">
    <location>
        <begin position="12"/>
        <end position="33"/>
    </location>
</feature>
<sequence>MNTHRTSLSTRLLAVVAMAFMLFPLLTVIPVSFTSKRFLSMPQGNWSLRHYEALMSNPDWFNAISQSLTIAFATSIIATLLAASFSLGIWYMRSKWATALIGLVLLPMAIPFITSVNVDTLPKRIWSGLRDNVDPSVAAISVLLISLTLLVLIGRLVAQHLADKRAQKLLHP</sequence>
<keyword evidence="2" id="KW-0813">Transport</keyword>
<keyword evidence="5 8" id="KW-0812">Transmembrane</keyword>
<dbReference type="KEGG" id="pum:HGP31_05120"/>
<evidence type="ECO:0000256" key="4">
    <source>
        <dbReference type="ARBA" id="ARBA00022519"/>
    </source>
</evidence>
<evidence type="ECO:0000256" key="8">
    <source>
        <dbReference type="SAM" id="Phobius"/>
    </source>
</evidence>
<evidence type="ECO:0000313" key="10">
    <source>
        <dbReference type="EMBL" id="QJC77704.1"/>
    </source>
</evidence>
<evidence type="ECO:0000256" key="5">
    <source>
        <dbReference type="ARBA" id="ARBA00022692"/>
    </source>
</evidence>
<keyword evidence="11" id="KW-1185">Reference proteome</keyword>
<proteinExistence type="predicted"/>
<dbReference type="Proteomes" id="UP000215455">
    <property type="component" value="Unassembled WGS sequence"/>
</dbReference>
<evidence type="ECO:0000256" key="3">
    <source>
        <dbReference type="ARBA" id="ARBA00022475"/>
    </source>
</evidence>
<comment type="subcellular location">
    <subcellularLocation>
        <location evidence="1">Cell inner membrane</location>
        <topology evidence="1">Multi-pass membrane protein</topology>
    </subcellularLocation>
</comment>
<evidence type="ECO:0008006" key="13">
    <source>
        <dbReference type="Google" id="ProtNLM"/>
    </source>
</evidence>
<dbReference type="EMBL" id="CP051487">
    <property type="protein sequence ID" value="QJC77704.1"/>
    <property type="molecule type" value="Genomic_DNA"/>
</dbReference>
<dbReference type="InterPro" id="IPR035906">
    <property type="entry name" value="MetI-like_sf"/>
</dbReference>
<dbReference type="AlphaFoldDB" id="A0AAE6ZSQ6"/>
<evidence type="ECO:0000313" key="12">
    <source>
        <dbReference type="Proteomes" id="UP000501367"/>
    </source>
</evidence>
<dbReference type="RefSeq" id="WP_033044637.1">
    <property type="nucleotide sequence ID" value="NZ_CP044409.1"/>
</dbReference>
<evidence type="ECO:0000256" key="2">
    <source>
        <dbReference type="ARBA" id="ARBA00022448"/>
    </source>
</evidence>
<dbReference type="Proteomes" id="UP000501367">
    <property type="component" value="Chromosome"/>
</dbReference>
<dbReference type="GeneID" id="72192941"/>
<keyword evidence="6 8" id="KW-1133">Transmembrane helix</keyword>
<accession>A0AAE6ZSQ6</accession>
<feature type="transmembrane region" description="Helical" evidence="8">
    <location>
        <begin position="136"/>
        <end position="158"/>
    </location>
</feature>
<protein>
    <recommendedName>
        <fullName evidence="13">Spermidine/putrescine transport system permease protein</fullName>
    </recommendedName>
</protein>
<dbReference type="PANTHER" id="PTHR43357:SF4">
    <property type="entry name" value="INNER MEMBRANE ABC TRANSPORTER PERMEASE PROTEIN YDCV"/>
    <property type="match status" value="1"/>
</dbReference>